<sequence length="54" mass="6286">MRFDPVDEIRSVHHVHGDEPGVVHVKAETCFSCDQCIIGNYPYFENEDFTEESR</sequence>
<organism evidence="1 2">
    <name type="scientific">Dreissena polymorpha</name>
    <name type="common">Zebra mussel</name>
    <name type="synonym">Mytilus polymorpha</name>
    <dbReference type="NCBI Taxonomy" id="45954"/>
    <lineage>
        <taxon>Eukaryota</taxon>
        <taxon>Metazoa</taxon>
        <taxon>Spiralia</taxon>
        <taxon>Lophotrochozoa</taxon>
        <taxon>Mollusca</taxon>
        <taxon>Bivalvia</taxon>
        <taxon>Autobranchia</taxon>
        <taxon>Heteroconchia</taxon>
        <taxon>Euheterodonta</taxon>
        <taxon>Imparidentia</taxon>
        <taxon>Neoheterodontei</taxon>
        <taxon>Myida</taxon>
        <taxon>Dreissenoidea</taxon>
        <taxon>Dreissenidae</taxon>
        <taxon>Dreissena</taxon>
    </lineage>
</organism>
<proteinExistence type="predicted"/>
<dbReference type="EMBL" id="JAIWYP010000005">
    <property type="protein sequence ID" value="KAH3826843.1"/>
    <property type="molecule type" value="Genomic_DNA"/>
</dbReference>
<accession>A0A9D4H3Q8</accession>
<reference evidence="1" key="2">
    <citation type="submission" date="2020-11" db="EMBL/GenBank/DDBJ databases">
        <authorList>
            <person name="McCartney M.A."/>
            <person name="Auch B."/>
            <person name="Kono T."/>
            <person name="Mallez S."/>
            <person name="Becker A."/>
            <person name="Gohl D.M."/>
            <person name="Silverstein K.A.T."/>
            <person name="Koren S."/>
            <person name="Bechman K.B."/>
            <person name="Herman A."/>
            <person name="Abrahante J.E."/>
            <person name="Garbe J."/>
        </authorList>
    </citation>
    <scope>NUCLEOTIDE SEQUENCE</scope>
    <source>
        <strain evidence="1">Duluth1</strain>
        <tissue evidence="1">Whole animal</tissue>
    </source>
</reference>
<keyword evidence="2" id="KW-1185">Reference proteome</keyword>
<dbReference type="AlphaFoldDB" id="A0A9D4H3Q8"/>
<evidence type="ECO:0000313" key="1">
    <source>
        <dbReference type="EMBL" id="KAH3826843.1"/>
    </source>
</evidence>
<reference evidence="1" key="1">
    <citation type="journal article" date="2019" name="bioRxiv">
        <title>The Genome of the Zebra Mussel, Dreissena polymorpha: A Resource for Invasive Species Research.</title>
        <authorList>
            <person name="McCartney M.A."/>
            <person name="Auch B."/>
            <person name="Kono T."/>
            <person name="Mallez S."/>
            <person name="Zhang Y."/>
            <person name="Obille A."/>
            <person name="Becker A."/>
            <person name="Abrahante J.E."/>
            <person name="Garbe J."/>
            <person name="Badalamenti J.P."/>
            <person name="Herman A."/>
            <person name="Mangelson H."/>
            <person name="Liachko I."/>
            <person name="Sullivan S."/>
            <person name="Sone E.D."/>
            <person name="Koren S."/>
            <person name="Silverstein K.A.T."/>
            <person name="Beckman K.B."/>
            <person name="Gohl D.M."/>
        </authorList>
    </citation>
    <scope>NUCLEOTIDE SEQUENCE</scope>
    <source>
        <strain evidence="1">Duluth1</strain>
        <tissue evidence="1">Whole animal</tissue>
    </source>
</reference>
<gene>
    <name evidence="1" type="ORF">DPMN_128755</name>
</gene>
<comment type="caution">
    <text evidence="1">The sequence shown here is derived from an EMBL/GenBank/DDBJ whole genome shotgun (WGS) entry which is preliminary data.</text>
</comment>
<protein>
    <submittedName>
        <fullName evidence="1">Uncharacterized protein</fullName>
    </submittedName>
</protein>
<evidence type="ECO:0000313" key="2">
    <source>
        <dbReference type="Proteomes" id="UP000828390"/>
    </source>
</evidence>
<dbReference type="Proteomes" id="UP000828390">
    <property type="component" value="Unassembled WGS sequence"/>
</dbReference>
<name>A0A9D4H3Q8_DREPO</name>